<proteinExistence type="inferred from homology"/>
<dbReference type="NCBIfam" id="TIGR01783">
    <property type="entry name" value="TonB-siderophor"/>
    <property type="match status" value="1"/>
</dbReference>
<dbReference type="InterPro" id="IPR010917">
    <property type="entry name" value="TonB_rcpt_CS"/>
</dbReference>
<dbReference type="GO" id="GO:0015344">
    <property type="term" value="F:siderophore uptake transmembrane transporter activity"/>
    <property type="evidence" value="ECO:0007669"/>
    <property type="project" value="TreeGrafter"/>
</dbReference>
<keyword evidence="4 15" id="KW-1134">Transmembrane beta strand</keyword>
<dbReference type="AlphaFoldDB" id="A0A2S1CSM0"/>
<dbReference type="EMBL" id="MH015024">
    <property type="protein sequence ID" value="AWD37869.1"/>
    <property type="molecule type" value="Genomic_DNA"/>
</dbReference>
<evidence type="ECO:0000256" key="10">
    <source>
        <dbReference type="ARBA" id="ARBA00023077"/>
    </source>
</evidence>
<accession>A0A2S1CSM0</accession>
<keyword evidence="11 15" id="KW-0472">Membrane</keyword>
<evidence type="ECO:0000256" key="2">
    <source>
        <dbReference type="ARBA" id="ARBA00009810"/>
    </source>
</evidence>
<evidence type="ECO:0000256" key="4">
    <source>
        <dbReference type="ARBA" id="ARBA00022452"/>
    </source>
</evidence>
<dbReference type="GO" id="GO:0009279">
    <property type="term" value="C:cell outer membrane"/>
    <property type="evidence" value="ECO:0007669"/>
    <property type="project" value="UniProtKB-SubCell"/>
</dbReference>
<evidence type="ECO:0000256" key="18">
    <source>
        <dbReference type="SAM" id="SignalP"/>
    </source>
</evidence>
<dbReference type="InterPro" id="IPR000531">
    <property type="entry name" value="Beta-barrel_TonB"/>
</dbReference>
<dbReference type="GO" id="GO:0038023">
    <property type="term" value="F:signaling receptor activity"/>
    <property type="evidence" value="ECO:0007669"/>
    <property type="project" value="InterPro"/>
</dbReference>
<evidence type="ECO:0000256" key="1">
    <source>
        <dbReference type="ARBA" id="ARBA00004571"/>
    </source>
</evidence>
<name>A0A2S1CSM0_9GAMM</name>
<dbReference type="PANTHER" id="PTHR30069">
    <property type="entry name" value="TONB-DEPENDENT OUTER MEMBRANE RECEPTOR"/>
    <property type="match status" value="1"/>
</dbReference>
<evidence type="ECO:0000256" key="13">
    <source>
        <dbReference type="ARBA" id="ARBA00023237"/>
    </source>
</evidence>
<keyword evidence="9" id="KW-0406">Ion transport</keyword>
<feature type="signal peptide" evidence="18">
    <location>
        <begin position="1"/>
        <end position="23"/>
    </location>
</feature>
<dbReference type="InterPro" id="IPR010105">
    <property type="entry name" value="TonB_sidphr_rcpt"/>
</dbReference>
<evidence type="ECO:0000256" key="7">
    <source>
        <dbReference type="ARBA" id="ARBA00022729"/>
    </source>
</evidence>
<feature type="short sequence motif" description="TonB C-terminal box" evidence="16">
    <location>
        <begin position="714"/>
        <end position="731"/>
    </location>
</feature>
<keyword evidence="3 15" id="KW-0813">Transport</keyword>
<dbReference type="PROSITE" id="PS01156">
    <property type="entry name" value="TONB_DEPENDENT_REC_2"/>
    <property type="match status" value="1"/>
</dbReference>
<feature type="domain" description="TonB-dependent receptor-like beta-barrel" evidence="19">
    <location>
        <begin position="238"/>
        <end position="687"/>
    </location>
</feature>
<dbReference type="Pfam" id="PF00593">
    <property type="entry name" value="TonB_dep_Rec_b-barrel"/>
    <property type="match status" value="1"/>
</dbReference>
<evidence type="ECO:0000259" key="20">
    <source>
        <dbReference type="Pfam" id="PF07715"/>
    </source>
</evidence>
<dbReference type="InterPro" id="IPR037066">
    <property type="entry name" value="Plug_dom_sf"/>
</dbReference>
<dbReference type="Gene3D" id="2.40.170.20">
    <property type="entry name" value="TonB-dependent receptor, beta-barrel domain"/>
    <property type="match status" value="1"/>
</dbReference>
<dbReference type="Pfam" id="PF07715">
    <property type="entry name" value="Plug"/>
    <property type="match status" value="1"/>
</dbReference>
<evidence type="ECO:0000256" key="3">
    <source>
        <dbReference type="ARBA" id="ARBA00022448"/>
    </source>
</evidence>
<organism evidence="21">
    <name type="scientific">Pantoea septica</name>
    <dbReference type="NCBI Taxonomy" id="472695"/>
    <lineage>
        <taxon>Bacteria</taxon>
        <taxon>Pseudomonadati</taxon>
        <taxon>Pseudomonadota</taxon>
        <taxon>Gammaproteobacteria</taxon>
        <taxon>Enterobacterales</taxon>
        <taxon>Erwiniaceae</taxon>
        <taxon>Pantoea</taxon>
    </lineage>
</organism>
<feature type="chain" id="PRO_5015633018" description="Ferric aerobactin receptor" evidence="18">
    <location>
        <begin position="24"/>
        <end position="731"/>
    </location>
</feature>
<keyword evidence="12 21" id="KW-0675">Receptor</keyword>
<keyword evidence="13 15" id="KW-0998">Cell outer membrane</keyword>
<evidence type="ECO:0000256" key="5">
    <source>
        <dbReference type="ARBA" id="ARBA00022496"/>
    </source>
</evidence>
<dbReference type="InterPro" id="IPR039426">
    <property type="entry name" value="TonB-dep_rcpt-like"/>
</dbReference>
<evidence type="ECO:0000256" key="14">
    <source>
        <dbReference type="ARBA" id="ARBA00072094"/>
    </source>
</evidence>
<evidence type="ECO:0000313" key="21">
    <source>
        <dbReference type="EMBL" id="AWD37869.1"/>
    </source>
</evidence>
<keyword evidence="10 17" id="KW-0798">TonB box</keyword>
<evidence type="ECO:0000256" key="6">
    <source>
        <dbReference type="ARBA" id="ARBA00022692"/>
    </source>
</evidence>
<comment type="subcellular location">
    <subcellularLocation>
        <location evidence="1 15">Cell outer membrane</location>
        <topology evidence="1 15">Multi-pass membrane protein</topology>
    </subcellularLocation>
</comment>
<sequence>MKQPYLWVLNPCLLAMLSSGAWAEEVKEDQMVVSASRSHRSVAEMAQTTWIIEQDEIEQQVQGGKELKEVLAQLIPGMDVSSQGRTNYGMNMRGRSMMVMVMVDGVRLNSSRSDSRQLDAIDPFNIERIEVISGATSLYGGGSTGGLINIVTKKGQPGTQAELQTGVKSGFNSHNDHDENVAAAVSGGDDKASGRLSVAYQRYGGWYDGKGNEAIIDNTQTGLQYSDRLDVMGTGTLNIDENQQLQLTTQYFKSESDGKHGLYLGENFSAVTGSGSAYNSGNLDSDRLPGTERHLINVQYSNTDFFGQDLVAQVYYRDESLTFYPFPTLTRNRVSSIGASQQKTDFYGGKLTLNSQPIDALTLTYGVDADHETFDANQQFFDLNTAAQSGGMTLKNAYNVGRYPGYSITNLAPFLQSSYDIDAITLSGGVRYQYTKNKVDDFVGYAQQQAIATGQANSADAVPGGSTDYNNLLFNAGILGRLTERQQGWFNFSQGFEIPDLAKYYGSGTYRLANGHYNLTNSVNVNDSKLDGIKVDSYELGWRYTGDNLRTQLAAYYSLSDKTISINKTDMTINLDDDKRRIYGVEGQVDYFFNDSEWSTGSNFNVIKSETRVEGKWKKLTIDSASPSKVSAWLNWAPGDWNLRVQSTQTFDVSDADGKKINGYNTVDLLGSYALPVGKLSFSVENLLDKDYTTVWGQRAPGLYSPTYGDAGLYTYKGRGRTFGLNYSVLF</sequence>
<keyword evidence="6 15" id="KW-0812">Transmembrane</keyword>
<dbReference type="GO" id="GO:0044718">
    <property type="term" value="P:siderophore transmembrane transport"/>
    <property type="evidence" value="ECO:0007669"/>
    <property type="project" value="TreeGrafter"/>
</dbReference>
<evidence type="ECO:0000256" key="12">
    <source>
        <dbReference type="ARBA" id="ARBA00023170"/>
    </source>
</evidence>
<protein>
    <recommendedName>
        <fullName evidence="14">Ferric aerobactin receptor</fullName>
    </recommendedName>
</protein>
<dbReference type="SUPFAM" id="SSF56935">
    <property type="entry name" value="Porins"/>
    <property type="match status" value="1"/>
</dbReference>
<evidence type="ECO:0000259" key="19">
    <source>
        <dbReference type="Pfam" id="PF00593"/>
    </source>
</evidence>
<comment type="similarity">
    <text evidence="2 15 17">Belongs to the TonB-dependent receptor family.</text>
</comment>
<evidence type="ECO:0000256" key="8">
    <source>
        <dbReference type="ARBA" id="ARBA00023004"/>
    </source>
</evidence>
<evidence type="ECO:0000256" key="15">
    <source>
        <dbReference type="PROSITE-ProRule" id="PRU01360"/>
    </source>
</evidence>
<dbReference type="PANTHER" id="PTHR30069:SF42">
    <property type="entry name" value="FERRIC AEROBACTIN RECEPTOR"/>
    <property type="match status" value="1"/>
</dbReference>
<gene>
    <name evidence="21" type="primary">iutA</name>
</gene>
<keyword evidence="5" id="KW-0410">Iron transport</keyword>
<evidence type="ECO:0000256" key="16">
    <source>
        <dbReference type="PROSITE-ProRule" id="PRU10144"/>
    </source>
</evidence>
<keyword evidence="8" id="KW-0408">Iron</keyword>
<dbReference type="PROSITE" id="PS52016">
    <property type="entry name" value="TONB_DEPENDENT_REC_3"/>
    <property type="match status" value="1"/>
</dbReference>
<dbReference type="FunFam" id="2.40.170.20:FF:000007">
    <property type="entry name" value="Ferric aerobactin receptor"/>
    <property type="match status" value="1"/>
</dbReference>
<evidence type="ECO:0000256" key="9">
    <source>
        <dbReference type="ARBA" id="ARBA00023065"/>
    </source>
</evidence>
<evidence type="ECO:0000256" key="11">
    <source>
        <dbReference type="ARBA" id="ARBA00023136"/>
    </source>
</evidence>
<dbReference type="CDD" id="cd01347">
    <property type="entry name" value="ligand_gated_channel"/>
    <property type="match status" value="1"/>
</dbReference>
<keyword evidence="7 18" id="KW-0732">Signal</keyword>
<dbReference type="InterPro" id="IPR036942">
    <property type="entry name" value="Beta-barrel_TonB_sf"/>
</dbReference>
<dbReference type="FunFam" id="2.170.130.10:FF:000011">
    <property type="entry name" value="TonB-dependent siderophore receptor"/>
    <property type="match status" value="1"/>
</dbReference>
<dbReference type="Gene3D" id="2.170.130.10">
    <property type="entry name" value="TonB-dependent receptor, plug domain"/>
    <property type="match status" value="1"/>
</dbReference>
<feature type="domain" description="TonB-dependent receptor plug" evidence="20">
    <location>
        <begin position="43"/>
        <end position="146"/>
    </location>
</feature>
<reference evidence="21" key="1">
    <citation type="submission" date="2018-03" db="EMBL/GenBank/DDBJ databases">
        <title>The evolution of three siderophore biosynthetic clusters in environmental and host-associating strains of Pantoea.</title>
        <authorList>
            <person name="Soutar C.D."/>
            <person name="Stavrinides J."/>
        </authorList>
    </citation>
    <scope>NUCLEOTIDE SEQUENCE</scope>
    <source>
        <strain evidence="21">X44686</strain>
    </source>
</reference>
<dbReference type="InterPro" id="IPR012910">
    <property type="entry name" value="Plug_dom"/>
</dbReference>
<evidence type="ECO:0000256" key="17">
    <source>
        <dbReference type="RuleBase" id="RU003357"/>
    </source>
</evidence>